<dbReference type="Gene3D" id="2.60.40.420">
    <property type="entry name" value="Cupredoxins - blue copper proteins"/>
    <property type="match status" value="1"/>
</dbReference>
<dbReference type="InterPro" id="IPR008972">
    <property type="entry name" value="Cupredoxin"/>
</dbReference>
<dbReference type="Proteomes" id="UP001530293">
    <property type="component" value="Unassembled WGS sequence"/>
</dbReference>
<comment type="caution">
    <text evidence="3">The sequence shown here is derived from an EMBL/GenBank/DDBJ whole genome shotgun (WGS) entry which is preliminary data.</text>
</comment>
<accession>A0ABD3M6D7</accession>
<sequence>MRLQQWAIMAFALLAILTSVHSTSTSNEDVVQTQQHSLPANDADRQLSPPRRLATPTTSPTVIIIETPEDDPYTFTGMPATLKAGTYTFKYINNSDVGHNFKIRGAGGFRKTPVCSKCTYSMTVTLKRYVNGVLAPNRQYVCEPHASSMKGIVKITA</sequence>
<organism evidence="3 4">
    <name type="scientific">Discostella pseudostelligera</name>
    <dbReference type="NCBI Taxonomy" id="259834"/>
    <lineage>
        <taxon>Eukaryota</taxon>
        <taxon>Sar</taxon>
        <taxon>Stramenopiles</taxon>
        <taxon>Ochrophyta</taxon>
        <taxon>Bacillariophyta</taxon>
        <taxon>Coscinodiscophyceae</taxon>
        <taxon>Thalassiosirophycidae</taxon>
        <taxon>Stephanodiscales</taxon>
        <taxon>Stephanodiscaceae</taxon>
        <taxon>Discostella</taxon>
    </lineage>
</organism>
<gene>
    <name evidence="3" type="ORF">ACHAWU_004887</name>
</gene>
<evidence type="ECO:0000256" key="1">
    <source>
        <dbReference type="SAM" id="MobiDB-lite"/>
    </source>
</evidence>
<reference evidence="3 4" key="1">
    <citation type="submission" date="2024-10" db="EMBL/GenBank/DDBJ databases">
        <title>Updated reference genomes for cyclostephanoid diatoms.</title>
        <authorList>
            <person name="Roberts W.R."/>
            <person name="Alverson A.J."/>
        </authorList>
    </citation>
    <scope>NUCLEOTIDE SEQUENCE [LARGE SCALE GENOMIC DNA]</scope>
    <source>
        <strain evidence="3 4">AJA232-27</strain>
    </source>
</reference>
<feature type="chain" id="PRO_5044841116" evidence="2">
    <location>
        <begin position="23"/>
        <end position="157"/>
    </location>
</feature>
<keyword evidence="2" id="KW-0732">Signal</keyword>
<feature type="signal peptide" evidence="2">
    <location>
        <begin position="1"/>
        <end position="22"/>
    </location>
</feature>
<feature type="compositionally biased region" description="Polar residues" evidence="1">
    <location>
        <begin position="27"/>
        <end position="38"/>
    </location>
</feature>
<protein>
    <submittedName>
        <fullName evidence="3">Uncharacterized protein</fullName>
    </submittedName>
</protein>
<evidence type="ECO:0000313" key="4">
    <source>
        <dbReference type="Proteomes" id="UP001530293"/>
    </source>
</evidence>
<evidence type="ECO:0000256" key="2">
    <source>
        <dbReference type="SAM" id="SignalP"/>
    </source>
</evidence>
<dbReference type="AlphaFoldDB" id="A0ABD3M6D7"/>
<evidence type="ECO:0000313" key="3">
    <source>
        <dbReference type="EMBL" id="KAL3758249.1"/>
    </source>
</evidence>
<name>A0ABD3M6D7_9STRA</name>
<feature type="region of interest" description="Disordered" evidence="1">
    <location>
        <begin position="27"/>
        <end position="53"/>
    </location>
</feature>
<proteinExistence type="predicted"/>
<dbReference type="EMBL" id="JALLBG020000237">
    <property type="protein sequence ID" value="KAL3758249.1"/>
    <property type="molecule type" value="Genomic_DNA"/>
</dbReference>
<keyword evidence="4" id="KW-1185">Reference proteome</keyword>